<feature type="non-terminal residue" evidence="1">
    <location>
        <position position="1"/>
    </location>
</feature>
<dbReference type="EMBL" id="CAJVPY010055383">
    <property type="protein sequence ID" value="CAG8817535.1"/>
    <property type="molecule type" value="Genomic_DNA"/>
</dbReference>
<name>A0A9N9KA10_9GLOM</name>
<comment type="caution">
    <text evidence="1">The sequence shown here is derived from an EMBL/GenBank/DDBJ whole genome shotgun (WGS) entry which is preliminary data.</text>
</comment>
<dbReference type="Proteomes" id="UP000789405">
    <property type="component" value="Unassembled WGS sequence"/>
</dbReference>
<dbReference type="AlphaFoldDB" id="A0A9N9KA10"/>
<evidence type="ECO:0000313" key="1">
    <source>
        <dbReference type="EMBL" id="CAG8817535.1"/>
    </source>
</evidence>
<gene>
    <name evidence="1" type="ORF">DERYTH_LOCUS26454</name>
</gene>
<accession>A0A9N9KA10</accession>
<protein>
    <submittedName>
        <fullName evidence="1">3224_t:CDS:1</fullName>
    </submittedName>
</protein>
<keyword evidence="2" id="KW-1185">Reference proteome</keyword>
<reference evidence="1" key="1">
    <citation type="submission" date="2021-06" db="EMBL/GenBank/DDBJ databases">
        <authorList>
            <person name="Kallberg Y."/>
            <person name="Tangrot J."/>
            <person name="Rosling A."/>
        </authorList>
    </citation>
    <scope>NUCLEOTIDE SEQUENCE</scope>
    <source>
        <strain evidence="1">MA453B</strain>
    </source>
</reference>
<organism evidence="1 2">
    <name type="scientific">Dentiscutata erythropus</name>
    <dbReference type="NCBI Taxonomy" id="1348616"/>
    <lineage>
        <taxon>Eukaryota</taxon>
        <taxon>Fungi</taxon>
        <taxon>Fungi incertae sedis</taxon>
        <taxon>Mucoromycota</taxon>
        <taxon>Glomeromycotina</taxon>
        <taxon>Glomeromycetes</taxon>
        <taxon>Diversisporales</taxon>
        <taxon>Gigasporaceae</taxon>
        <taxon>Dentiscutata</taxon>
    </lineage>
</organism>
<evidence type="ECO:0000313" key="2">
    <source>
        <dbReference type="Proteomes" id="UP000789405"/>
    </source>
</evidence>
<proteinExistence type="predicted"/>
<sequence length="83" mass="9512">MPFLKKLVAKITNKSNIATRSISPQEQIYNNAWSDFEQEEEWNVEKLSGLTGIKEDSRPSSMQAEQENPSVVVIETPFKSYTF</sequence>
<feature type="non-terminal residue" evidence="1">
    <location>
        <position position="83"/>
    </location>
</feature>